<comment type="caution">
    <text evidence="10">The sequence shown here is derived from an EMBL/GenBank/DDBJ whole genome shotgun (WGS) entry which is preliminary data.</text>
</comment>
<evidence type="ECO:0000313" key="11">
    <source>
        <dbReference type="Proteomes" id="UP000243053"/>
    </source>
</evidence>
<feature type="domain" description="FAD dependent oxidoreductase" evidence="9">
    <location>
        <begin position="3"/>
        <end position="362"/>
    </location>
</feature>
<evidence type="ECO:0000256" key="2">
    <source>
        <dbReference type="ARBA" id="ARBA00006730"/>
    </source>
</evidence>
<dbReference type="InterPro" id="IPR006076">
    <property type="entry name" value="FAD-dep_OxRdtase"/>
</dbReference>
<dbReference type="GO" id="GO:0046416">
    <property type="term" value="P:D-amino acid metabolic process"/>
    <property type="evidence" value="ECO:0007669"/>
    <property type="project" value="InterPro"/>
</dbReference>
<dbReference type="InterPro" id="IPR036188">
    <property type="entry name" value="FAD/NAD-bd_sf"/>
</dbReference>
<evidence type="ECO:0000256" key="1">
    <source>
        <dbReference type="ARBA" id="ARBA00001974"/>
    </source>
</evidence>
<evidence type="ECO:0000259" key="9">
    <source>
        <dbReference type="Pfam" id="PF01266"/>
    </source>
</evidence>
<dbReference type="AlphaFoldDB" id="A0A1Y5E7K1"/>
<dbReference type="InterPro" id="IPR023209">
    <property type="entry name" value="DAO"/>
</dbReference>
<name>A0A1Y5E7K1_COLPS</name>
<organism evidence="10 11">
    <name type="scientific">Colwellia psychrerythraea</name>
    <name type="common">Vibrio psychroerythus</name>
    <dbReference type="NCBI Taxonomy" id="28229"/>
    <lineage>
        <taxon>Bacteria</taxon>
        <taxon>Pseudomonadati</taxon>
        <taxon>Pseudomonadota</taxon>
        <taxon>Gammaproteobacteria</taxon>
        <taxon>Alteromonadales</taxon>
        <taxon>Colwelliaceae</taxon>
        <taxon>Colwellia</taxon>
    </lineage>
</organism>
<protein>
    <recommendedName>
        <fullName evidence="7">D-amino-acid oxidase</fullName>
        <ecNumber evidence="6">1.4.3.3</ecNumber>
    </recommendedName>
</protein>
<keyword evidence="4" id="KW-0274">FAD</keyword>
<dbReference type="EC" id="1.4.3.3" evidence="6"/>
<evidence type="ECO:0000256" key="3">
    <source>
        <dbReference type="ARBA" id="ARBA00022630"/>
    </source>
</evidence>
<accession>A0A1Y5E7K1</accession>
<comment type="catalytic activity">
    <reaction evidence="8">
        <text>a D-alpha-amino acid + O2 + H2O = a 2-oxocarboxylate + H2O2 + NH4(+)</text>
        <dbReference type="Rhea" id="RHEA:21816"/>
        <dbReference type="ChEBI" id="CHEBI:15377"/>
        <dbReference type="ChEBI" id="CHEBI:15379"/>
        <dbReference type="ChEBI" id="CHEBI:16240"/>
        <dbReference type="ChEBI" id="CHEBI:28938"/>
        <dbReference type="ChEBI" id="CHEBI:35179"/>
        <dbReference type="ChEBI" id="CHEBI:59871"/>
        <dbReference type="EC" id="1.4.3.3"/>
    </reaction>
    <physiologicalReaction direction="left-to-right" evidence="8">
        <dbReference type="Rhea" id="RHEA:21817"/>
    </physiologicalReaction>
</comment>
<evidence type="ECO:0000256" key="4">
    <source>
        <dbReference type="ARBA" id="ARBA00022827"/>
    </source>
</evidence>
<evidence type="ECO:0000256" key="5">
    <source>
        <dbReference type="ARBA" id="ARBA00023002"/>
    </source>
</evidence>
<comment type="cofactor">
    <cofactor evidence="1">
        <name>FAD</name>
        <dbReference type="ChEBI" id="CHEBI:57692"/>
    </cofactor>
</comment>
<dbReference type="Gene3D" id="3.50.50.60">
    <property type="entry name" value="FAD/NAD(P)-binding domain"/>
    <property type="match status" value="1"/>
</dbReference>
<dbReference type="Proteomes" id="UP000243053">
    <property type="component" value="Unassembled WGS sequence"/>
</dbReference>
<dbReference type="PANTHER" id="PTHR11530:SF11">
    <property type="entry name" value="D-ASPARTATE OXIDASE"/>
    <property type="match status" value="1"/>
</dbReference>
<keyword evidence="5" id="KW-0560">Oxidoreductase</keyword>
<keyword evidence="3" id="KW-0285">Flavoprotein</keyword>
<dbReference type="SUPFAM" id="SSF51905">
    <property type="entry name" value="FAD/NAD(P)-binding domain"/>
    <property type="match status" value="1"/>
</dbReference>
<evidence type="ECO:0000313" key="10">
    <source>
        <dbReference type="EMBL" id="OUR78399.1"/>
    </source>
</evidence>
<dbReference type="GO" id="GO:0003884">
    <property type="term" value="F:D-amino-acid oxidase activity"/>
    <property type="evidence" value="ECO:0007669"/>
    <property type="project" value="UniProtKB-EC"/>
</dbReference>
<dbReference type="Pfam" id="PF01266">
    <property type="entry name" value="DAO"/>
    <property type="match status" value="1"/>
</dbReference>
<dbReference type="EMBL" id="MAAF01000082">
    <property type="protein sequence ID" value="OUR78399.1"/>
    <property type="molecule type" value="Genomic_DNA"/>
</dbReference>
<dbReference type="PANTHER" id="PTHR11530">
    <property type="entry name" value="D-AMINO ACID OXIDASE"/>
    <property type="match status" value="1"/>
</dbReference>
<sequence length="402" mass="45003">MNIAIVGAGLMGRLLALSLLRNEQLSQKQLQSVSITLFDKDNKLAHNSAAYAAAGLLTPLGESLHCEPNIVNMGFESLRLWPTLLDSLDEHTIFQQTGAIMVSHEQDKGDYQRFVRHLKNNYPEQELHKLDRQALLALEPEIGRSFNQGLYLPQEGQLGNRRLLVALRKQLEKESHQAAFGNKLNWLSECQVEEINTTEHESKVTFRQDNKQHRQQFDLVIDCRGTGASSKNSASICAPLADLRSVRGELFQLYAPDVNISRPIRLMHPRYQLYIAPKGKGFYVVGATEIESDDDSPMTVRSAMELLSAAYSVHPGFAEANIRQHVSQCRPAFSDNQPKITVQDSLIQVNGLFRHGFLIAPVVLKQTLAVIANQLNYTNNTLPYTDLLPVVTLGRKVNQTAI</sequence>
<dbReference type="Gene3D" id="3.30.9.10">
    <property type="entry name" value="D-Amino Acid Oxidase, subunit A, domain 2"/>
    <property type="match status" value="1"/>
</dbReference>
<evidence type="ECO:0000256" key="8">
    <source>
        <dbReference type="ARBA" id="ARBA00049547"/>
    </source>
</evidence>
<dbReference type="GO" id="GO:0071949">
    <property type="term" value="F:FAD binding"/>
    <property type="evidence" value="ECO:0007669"/>
    <property type="project" value="InterPro"/>
</dbReference>
<gene>
    <name evidence="10" type="ORF">A9Q75_13760</name>
</gene>
<evidence type="ECO:0000256" key="6">
    <source>
        <dbReference type="ARBA" id="ARBA00039101"/>
    </source>
</evidence>
<evidence type="ECO:0000256" key="7">
    <source>
        <dbReference type="ARBA" id="ARBA00039751"/>
    </source>
</evidence>
<proteinExistence type="inferred from homology"/>
<reference evidence="11" key="1">
    <citation type="journal article" date="2017" name="Proc. Natl. Acad. Sci. U.S.A.">
        <title>Simulation of Deepwater Horizon oil plume reveals substrate specialization within a complex community of hydrocarbon degraders.</title>
        <authorList>
            <person name="Hu P."/>
            <person name="Dubinsky E.A."/>
            <person name="Probst A.J."/>
            <person name="Wang J."/>
            <person name="Sieber C.M.K."/>
            <person name="Tom L.M."/>
            <person name="Gardinali P."/>
            <person name="Banfield J.F."/>
            <person name="Atlas R.M."/>
            <person name="Andersen G.L."/>
        </authorList>
    </citation>
    <scope>NUCLEOTIDE SEQUENCE [LARGE SCALE GENOMIC DNA]</scope>
</reference>
<comment type="similarity">
    <text evidence="2">Belongs to the DAMOX/DASOX family.</text>
</comment>